<dbReference type="EMBL" id="JBITLV010000006">
    <property type="protein sequence ID" value="MFI7588995.1"/>
    <property type="molecule type" value="Genomic_DNA"/>
</dbReference>
<feature type="domain" description="Glucose-6-phosphate dehydrogenase assembly protein OpcA C-terminal" evidence="3">
    <location>
        <begin position="165"/>
        <end position="296"/>
    </location>
</feature>
<sequence>MIIDLPNTGTSALTHRLVSVRGDGGASALSRVLTLVVVTEDDVADAAIEIAVDASREHPSRVIAVVRGNRRGTSRLDAQIRIGGDAGASEVIVLRMYGPLAEHGDSVIVPLLLPDAPVVVWWSGAGPDVPSEDPIGRMGQRRITDAARAKNPVKWLQQLAVGHAPGDTDLAWSRITRWRSVLAAALDTRPYERVTKISVTGGSDSPSLELLADWLGTALDAPVTKHRGDAGSGVTAVTLTRASGPITLERPGGTVGTLTQPGRPERRIAMQRRTDTDCLVEELRRLDPDELFGEVLRAGVPQKRTAAKKSPARKTSGKVQA</sequence>
<dbReference type="PANTHER" id="PTHR38658:SF1">
    <property type="entry name" value="OXPP CYCLE PROTEIN OPCA-RELATED"/>
    <property type="match status" value="1"/>
</dbReference>
<evidence type="ECO:0000313" key="4">
    <source>
        <dbReference type="EMBL" id="MFI7588995.1"/>
    </source>
</evidence>
<dbReference type="InterPro" id="IPR046802">
    <property type="entry name" value="OpcA_G6PD_C"/>
</dbReference>
<dbReference type="Pfam" id="PF10128">
    <property type="entry name" value="OpcA_G6PD_assem"/>
    <property type="match status" value="1"/>
</dbReference>
<organism evidence="4 5">
    <name type="scientific">Spongisporangium articulatum</name>
    <dbReference type="NCBI Taxonomy" id="3362603"/>
    <lineage>
        <taxon>Bacteria</taxon>
        <taxon>Bacillati</taxon>
        <taxon>Actinomycetota</taxon>
        <taxon>Actinomycetes</taxon>
        <taxon>Kineosporiales</taxon>
        <taxon>Kineosporiaceae</taxon>
        <taxon>Spongisporangium</taxon>
    </lineage>
</organism>
<keyword evidence="5" id="KW-1185">Reference proteome</keyword>
<dbReference type="Pfam" id="PF20171">
    <property type="entry name" value="OpcA_G6PD_C"/>
    <property type="match status" value="1"/>
</dbReference>
<feature type="domain" description="Glucose-6-phosphate dehydrogenase assembly protein OpcA N-terminal" evidence="2">
    <location>
        <begin position="52"/>
        <end position="160"/>
    </location>
</feature>
<dbReference type="RefSeq" id="WP_398283252.1">
    <property type="nucleotide sequence ID" value="NZ_JBITLV010000006.1"/>
</dbReference>
<accession>A0ABW8ARI1</accession>
<dbReference type="InterPro" id="IPR004555">
    <property type="entry name" value="G6PDH_assembly_OpcA"/>
</dbReference>
<dbReference type="PANTHER" id="PTHR38658">
    <property type="entry name" value="OXPP CYCLE PROTEIN OPCA-RELATED"/>
    <property type="match status" value="1"/>
</dbReference>
<feature type="region of interest" description="Disordered" evidence="1">
    <location>
        <begin position="300"/>
        <end position="321"/>
    </location>
</feature>
<comment type="caution">
    <text evidence="4">The sequence shown here is derived from an EMBL/GenBank/DDBJ whole genome shotgun (WGS) entry which is preliminary data.</text>
</comment>
<evidence type="ECO:0000313" key="5">
    <source>
        <dbReference type="Proteomes" id="UP001612915"/>
    </source>
</evidence>
<feature type="compositionally biased region" description="Basic residues" evidence="1">
    <location>
        <begin position="305"/>
        <end position="321"/>
    </location>
</feature>
<evidence type="ECO:0000256" key="1">
    <source>
        <dbReference type="SAM" id="MobiDB-lite"/>
    </source>
</evidence>
<reference evidence="4 5" key="1">
    <citation type="submission" date="2024-10" db="EMBL/GenBank/DDBJ databases">
        <title>The Natural Products Discovery Center: Release of the First 8490 Sequenced Strains for Exploring Actinobacteria Biosynthetic Diversity.</title>
        <authorList>
            <person name="Kalkreuter E."/>
            <person name="Kautsar S.A."/>
            <person name="Yang D."/>
            <person name="Bader C.D."/>
            <person name="Teijaro C.N."/>
            <person name="Fluegel L."/>
            <person name="Davis C.M."/>
            <person name="Simpson J.R."/>
            <person name="Lauterbach L."/>
            <person name="Steele A.D."/>
            <person name="Gui C."/>
            <person name="Meng S."/>
            <person name="Li G."/>
            <person name="Viehrig K."/>
            <person name="Ye F."/>
            <person name="Su P."/>
            <person name="Kiefer A.F."/>
            <person name="Nichols A."/>
            <person name="Cepeda A.J."/>
            <person name="Yan W."/>
            <person name="Fan B."/>
            <person name="Jiang Y."/>
            <person name="Adhikari A."/>
            <person name="Zheng C.-J."/>
            <person name="Schuster L."/>
            <person name="Cowan T.M."/>
            <person name="Smanski M.J."/>
            <person name="Chevrette M.G."/>
            <person name="De Carvalho L.P.S."/>
            <person name="Shen B."/>
        </authorList>
    </citation>
    <scope>NUCLEOTIDE SEQUENCE [LARGE SCALE GENOMIC DNA]</scope>
    <source>
        <strain evidence="4 5">NPDC049639</strain>
    </source>
</reference>
<dbReference type="InterPro" id="IPR046801">
    <property type="entry name" value="OpcA_G6PD_N"/>
</dbReference>
<proteinExistence type="predicted"/>
<evidence type="ECO:0000259" key="3">
    <source>
        <dbReference type="Pfam" id="PF20171"/>
    </source>
</evidence>
<evidence type="ECO:0000259" key="2">
    <source>
        <dbReference type="Pfam" id="PF10128"/>
    </source>
</evidence>
<protein>
    <submittedName>
        <fullName evidence="4">Glucose-6-phosphate dehydrogenase assembly protein OpcA</fullName>
    </submittedName>
</protein>
<dbReference type="Proteomes" id="UP001612915">
    <property type="component" value="Unassembled WGS sequence"/>
</dbReference>
<gene>
    <name evidence="4" type="ORF">ACIB24_18180</name>
</gene>
<name>A0ABW8ARI1_9ACTN</name>